<name>A0A5B7H5Q0_PORTR</name>
<evidence type="ECO:0000313" key="1">
    <source>
        <dbReference type="EMBL" id="MPC65179.1"/>
    </source>
</evidence>
<dbReference type="EMBL" id="VSRR010023015">
    <property type="protein sequence ID" value="MPC65179.1"/>
    <property type="molecule type" value="Genomic_DNA"/>
</dbReference>
<dbReference type="Proteomes" id="UP000324222">
    <property type="component" value="Unassembled WGS sequence"/>
</dbReference>
<keyword evidence="2" id="KW-1185">Reference proteome</keyword>
<evidence type="ECO:0000313" key="2">
    <source>
        <dbReference type="Proteomes" id="UP000324222"/>
    </source>
</evidence>
<gene>
    <name evidence="1" type="ORF">E2C01_059310</name>
</gene>
<protein>
    <submittedName>
        <fullName evidence="1">Uncharacterized protein</fullName>
    </submittedName>
</protein>
<dbReference type="AlphaFoldDB" id="A0A5B7H5Q0"/>
<accession>A0A5B7H5Q0</accession>
<comment type="caution">
    <text evidence="1">The sequence shown here is derived from an EMBL/GenBank/DDBJ whole genome shotgun (WGS) entry which is preliminary data.</text>
</comment>
<organism evidence="1 2">
    <name type="scientific">Portunus trituberculatus</name>
    <name type="common">Swimming crab</name>
    <name type="synonym">Neptunus trituberculatus</name>
    <dbReference type="NCBI Taxonomy" id="210409"/>
    <lineage>
        <taxon>Eukaryota</taxon>
        <taxon>Metazoa</taxon>
        <taxon>Ecdysozoa</taxon>
        <taxon>Arthropoda</taxon>
        <taxon>Crustacea</taxon>
        <taxon>Multicrustacea</taxon>
        <taxon>Malacostraca</taxon>
        <taxon>Eumalacostraca</taxon>
        <taxon>Eucarida</taxon>
        <taxon>Decapoda</taxon>
        <taxon>Pleocyemata</taxon>
        <taxon>Brachyura</taxon>
        <taxon>Eubrachyura</taxon>
        <taxon>Portunoidea</taxon>
        <taxon>Portunidae</taxon>
        <taxon>Portuninae</taxon>
        <taxon>Portunus</taxon>
    </lineage>
</organism>
<reference evidence="1 2" key="1">
    <citation type="submission" date="2019-05" db="EMBL/GenBank/DDBJ databases">
        <title>Another draft genome of Portunus trituberculatus and its Hox gene families provides insights of decapod evolution.</title>
        <authorList>
            <person name="Jeong J.-H."/>
            <person name="Song I."/>
            <person name="Kim S."/>
            <person name="Choi T."/>
            <person name="Kim D."/>
            <person name="Ryu S."/>
            <person name="Kim W."/>
        </authorList>
    </citation>
    <scope>NUCLEOTIDE SEQUENCE [LARGE SCALE GENOMIC DNA]</scope>
    <source>
        <tissue evidence="1">Muscle</tissue>
    </source>
</reference>
<proteinExistence type="predicted"/>
<sequence>MSFTSPNNVITASRHAKFPLRFTGKKLSFYAVLMLYAQVCGVRWTPGSPSYPIILFWAE</sequence>